<dbReference type="InterPro" id="IPR007712">
    <property type="entry name" value="RelE/ParE_toxin"/>
</dbReference>
<organism evidence="3 4">
    <name type="scientific">Fluviicoccus keumensis</name>
    <dbReference type="NCBI Taxonomy" id="1435465"/>
    <lineage>
        <taxon>Bacteria</taxon>
        <taxon>Pseudomonadati</taxon>
        <taxon>Pseudomonadota</taxon>
        <taxon>Gammaproteobacteria</taxon>
        <taxon>Moraxellales</taxon>
        <taxon>Moraxellaceae</taxon>
        <taxon>Fluviicoccus</taxon>
    </lineage>
</organism>
<comment type="caution">
    <text evidence="3">The sequence shown here is derived from an EMBL/GenBank/DDBJ whole genome shotgun (WGS) entry which is preliminary data.</text>
</comment>
<dbReference type="InterPro" id="IPR035093">
    <property type="entry name" value="RelE/ParE_toxin_dom_sf"/>
</dbReference>
<dbReference type="InterPro" id="IPR051803">
    <property type="entry name" value="TA_system_RelE-like_toxin"/>
</dbReference>
<evidence type="ECO:0000313" key="4">
    <source>
        <dbReference type="Proteomes" id="UP000292423"/>
    </source>
</evidence>
<keyword evidence="4" id="KW-1185">Reference proteome</keyword>
<evidence type="ECO:0000256" key="2">
    <source>
        <dbReference type="ARBA" id="ARBA00022649"/>
    </source>
</evidence>
<dbReference type="RefSeq" id="WP_130410438.1">
    <property type="nucleotide sequence ID" value="NZ_SHKX01000003.1"/>
</dbReference>
<name>A0A4Q7ZE10_9GAMM</name>
<gene>
    <name evidence="3" type="ORF">EV700_0133</name>
</gene>
<accession>A0A4Q7ZE10</accession>
<dbReference type="Proteomes" id="UP000292423">
    <property type="component" value="Unassembled WGS sequence"/>
</dbReference>
<reference evidence="3 4" key="1">
    <citation type="submission" date="2019-02" db="EMBL/GenBank/DDBJ databases">
        <title>Genomic Encyclopedia of Type Strains, Phase IV (KMG-IV): sequencing the most valuable type-strain genomes for metagenomic binning, comparative biology and taxonomic classification.</title>
        <authorList>
            <person name="Goeker M."/>
        </authorList>
    </citation>
    <scope>NUCLEOTIDE SEQUENCE [LARGE SCALE GENOMIC DNA]</scope>
    <source>
        <strain evidence="3 4">DSM 105135</strain>
    </source>
</reference>
<dbReference type="Gene3D" id="3.30.2310.20">
    <property type="entry name" value="RelE-like"/>
    <property type="match status" value="1"/>
</dbReference>
<evidence type="ECO:0000313" key="3">
    <source>
        <dbReference type="EMBL" id="RZU48159.1"/>
    </source>
</evidence>
<dbReference type="PANTHER" id="PTHR33755">
    <property type="entry name" value="TOXIN PARE1-RELATED"/>
    <property type="match status" value="1"/>
</dbReference>
<dbReference type="OrthoDB" id="9798046at2"/>
<dbReference type="EMBL" id="SHKX01000003">
    <property type="protein sequence ID" value="RZU48159.1"/>
    <property type="molecule type" value="Genomic_DNA"/>
</dbReference>
<dbReference type="AlphaFoldDB" id="A0A4Q7ZE10"/>
<sequence>MRVKWLRIAVQNLDQAAEWIAKDNPQSARVFVISVQDTVDKISNLPAIGKTGRVAGVREIGVIGYPYIIPYRVVGDELQILRIFHVRQQSPGRWE</sequence>
<protein>
    <submittedName>
        <fullName evidence="3">Plasmid stabilization system protein ParE</fullName>
    </submittedName>
</protein>
<proteinExistence type="inferred from homology"/>
<keyword evidence="2" id="KW-1277">Toxin-antitoxin system</keyword>
<dbReference type="Pfam" id="PF05016">
    <property type="entry name" value="ParE_toxin"/>
    <property type="match status" value="1"/>
</dbReference>
<comment type="similarity">
    <text evidence="1">Belongs to the RelE toxin family.</text>
</comment>
<dbReference type="PANTHER" id="PTHR33755:SF6">
    <property type="entry name" value="PLASMID STABILIZATION SYSTEM PROTEIN"/>
    <property type="match status" value="1"/>
</dbReference>
<evidence type="ECO:0000256" key="1">
    <source>
        <dbReference type="ARBA" id="ARBA00006226"/>
    </source>
</evidence>